<dbReference type="NCBIfam" id="NF002519">
    <property type="entry name" value="PRK01908.1"/>
    <property type="match status" value="1"/>
</dbReference>
<comment type="cofactor">
    <cofactor evidence="6">
        <name>FMN</name>
        <dbReference type="ChEBI" id="CHEBI:58210"/>
    </cofactor>
</comment>
<dbReference type="OrthoDB" id="9784165at2"/>
<keyword evidence="6" id="KW-1133">Transmembrane helix</keyword>
<dbReference type="STRING" id="1121939.L861_17660"/>
<dbReference type="RefSeq" id="WP_016415484.1">
    <property type="nucleotide sequence ID" value="NZ_AUAB01000018.1"/>
</dbReference>
<dbReference type="EMBL" id="ASTJ01000012">
    <property type="protein sequence ID" value="EPC03369.1"/>
    <property type="molecule type" value="Genomic_DNA"/>
</dbReference>
<dbReference type="GO" id="GO:0010181">
    <property type="term" value="F:FMN binding"/>
    <property type="evidence" value="ECO:0007669"/>
    <property type="project" value="InterPro"/>
</dbReference>
<dbReference type="GO" id="GO:0005886">
    <property type="term" value="C:plasma membrane"/>
    <property type="evidence" value="ECO:0007669"/>
    <property type="project" value="UniProtKB-SubCell"/>
</dbReference>
<dbReference type="PANTHER" id="PTHR36118:SF1">
    <property type="entry name" value="ION-TRANSLOCATING OXIDOREDUCTASE COMPLEX SUBUNIT G"/>
    <property type="match status" value="1"/>
</dbReference>
<dbReference type="PATRIC" id="fig|1121939.11.peg.988"/>
<keyword evidence="5 6" id="KW-0249">Electron transport</keyword>
<keyword evidence="4 6" id="KW-0288">FMN</keyword>
<evidence type="ECO:0000256" key="6">
    <source>
        <dbReference type="HAMAP-Rule" id="MF_00479"/>
    </source>
</evidence>
<dbReference type="InterPro" id="IPR007329">
    <property type="entry name" value="FMN-bd"/>
</dbReference>
<comment type="similarity">
    <text evidence="6">Belongs to the RnfG family.</text>
</comment>
<dbReference type="PANTHER" id="PTHR36118">
    <property type="entry name" value="ION-TRANSLOCATING OXIDOREDUCTASE COMPLEX SUBUNIT G"/>
    <property type="match status" value="1"/>
</dbReference>
<dbReference type="SMART" id="SM00900">
    <property type="entry name" value="FMN_bind"/>
    <property type="match status" value="1"/>
</dbReference>
<comment type="subcellular location">
    <subcellularLocation>
        <location evidence="6">Cell inner membrane</location>
        <topology evidence="6">Single-pass membrane protein</topology>
    </subcellularLocation>
</comment>
<dbReference type="InterPro" id="IPR010209">
    <property type="entry name" value="Ion_transpt_RnfG/RsxG"/>
</dbReference>
<comment type="function">
    <text evidence="6">Part of a membrane-bound complex that couples electron transfer with translocation of ions across the membrane.</text>
</comment>
<evidence type="ECO:0000256" key="2">
    <source>
        <dbReference type="ARBA" id="ARBA00022553"/>
    </source>
</evidence>
<keyword evidence="6" id="KW-1278">Translocase</keyword>
<sequence length="222" mass="24289">MTAPAQPPKRSIGRAILRSALGLGLFAVVTAGIVAGTRALTAERIADNRQASEYRMLREVLPEELRDVPIETLLDNVVTLPASEAVGQRQLFRGWRIESSEKTVLIMPVVATGGYSGDIHLLVGIDQQGRVTGVRVTRHQETPGLGDKIERRKSDWITRFNGRSLEDPASGNWAVTKDGGEFDAFTGATITPRAVVRAVKRSLEYVEAERSALFQADQENQP</sequence>
<dbReference type="GO" id="GO:0022900">
    <property type="term" value="P:electron transport chain"/>
    <property type="evidence" value="ECO:0007669"/>
    <property type="project" value="UniProtKB-UniRule"/>
</dbReference>
<reference evidence="8 9" key="1">
    <citation type="journal article" date="2013" name="Genome Announc.">
        <title>Draft genome sequence of the moderately halophilic gammaproteobacterium Halomonas anticariensis FP35.</title>
        <authorList>
            <person name="Tahrioui A."/>
            <person name="Quesada E."/>
            <person name="Llamas I."/>
        </authorList>
    </citation>
    <scope>NUCLEOTIDE SEQUENCE [LARGE SCALE GENOMIC DNA]</scope>
    <source>
        <strain evidence="9">DSM 16096 / CECT 5854 / LMG 22089 / FP35</strain>
    </source>
</reference>
<feature type="modified residue" description="FMN phosphoryl threonine" evidence="6">
    <location>
        <position position="189"/>
    </location>
</feature>
<dbReference type="NCBIfam" id="TIGR01947">
    <property type="entry name" value="rnfG"/>
    <property type="match status" value="1"/>
</dbReference>
<dbReference type="HAMAP" id="MF_00479">
    <property type="entry name" value="RsxG_RnfG"/>
    <property type="match status" value="1"/>
</dbReference>
<organism evidence="8 9">
    <name type="scientific">Litchfieldella anticariensis (strain DSM 16096 / CECT 5854 / CIP 108499 / LMG 22089 / FP35)</name>
    <name type="common">Halomonas anticariensis</name>
    <dbReference type="NCBI Taxonomy" id="1121939"/>
    <lineage>
        <taxon>Bacteria</taxon>
        <taxon>Pseudomonadati</taxon>
        <taxon>Pseudomonadota</taxon>
        <taxon>Gammaproteobacteria</taxon>
        <taxon>Oceanospirillales</taxon>
        <taxon>Halomonadaceae</taxon>
        <taxon>Litchfieldella</taxon>
    </lineage>
</organism>
<keyword evidence="3 6" id="KW-0285">Flavoprotein</keyword>
<comment type="subunit">
    <text evidence="6">The complex is composed of six subunits: RnfA, RnfB, RnfC, RnfD, RnfE and RnfG.</text>
</comment>
<feature type="domain" description="FMN-binding" evidence="7">
    <location>
        <begin position="114"/>
        <end position="206"/>
    </location>
</feature>
<evidence type="ECO:0000256" key="1">
    <source>
        <dbReference type="ARBA" id="ARBA00022448"/>
    </source>
</evidence>
<gene>
    <name evidence="6" type="primary">rnfG</name>
    <name evidence="8" type="ORF">L861_17660</name>
</gene>
<keyword evidence="6" id="KW-1003">Cell membrane</keyword>
<evidence type="ECO:0000256" key="4">
    <source>
        <dbReference type="ARBA" id="ARBA00022643"/>
    </source>
</evidence>
<dbReference type="Proteomes" id="UP000014463">
    <property type="component" value="Unassembled WGS sequence"/>
</dbReference>
<evidence type="ECO:0000259" key="7">
    <source>
        <dbReference type="SMART" id="SM00900"/>
    </source>
</evidence>
<accession>S2L6I0</accession>
<name>S2L6I0_LITA3</name>
<keyword evidence="6" id="KW-0812">Transmembrane</keyword>
<keyword evidence="6" id="KW-0472">Membrane</keyword>
<keyword evidence="2 6" id="KW-0597">Phosphoprotein</keyword>
<dbReference type="AlphaFoldDB" id="S2L6I0"/>
<keyword evidence="1 6" id="KW-0813">Transport</keyword>
<dbReference type="eggNOG" id="COG4659">
    <property type="taxonomic scope" value="Bacteria"/>
</dbReference>
<dbReference type="Pfam" id="PF04205">
    <property type="entry name" value="FMN_bind"/>
    <property type="match status" value="1"/>
</dbReference>
<keyword evidence="6" id="KW-0997">Cell inner membrane</keyword>
<dbReference type="EC" id="7.-.-.-" evidence="6"/>
<dbReference type="GO" id="GO:0009055">
    <property type="term" value="F:electron transfer activity"/>
    <property type="evidence" value="ECO:0007669"/>
    <property type="project" value="InterPro"/>
</dbReference>
<protein>
    <recommendedName>
        <fullName evidence="6">Ion-translocating oxidoreductase complex subunit G</fullName>
        <ecNumber evidence="6">7.-.-.-</ecNumber>
    </recommendedName>
    <alternativeName>
        <fullName evidence="6">Rnf electron transport complex subunit G</fullName>
    </alternativeName>
</protein>
<dbReference type="PIRSF" id="PIRSF006091">
    <property type="entry name" value="E_trnsport_RnfG"/>
    <property type="match status" value="1"/>
</dbReference>
<evidence type="ECO:0000256" key="3">
    <source>
        <dbReference type="ARBA" id="ARBA00022630"/>
    </source>
</evidence>
<evidence type="ECO:0000313" key="9">
    <source>
        <dbReference type="Proteomes" id="UP000014463"/>
    </source>
</evidence>
<evidence type="ECO:0000313" key="8">
    <source>
        <dbReference type="EMBL" id="EPC03369.1"/>
    </source>
</evidence>
<keyword evidence="9" id="KW-1185">Reference proteome</keyword>
<proteinExistence type="inferred from homology"/>
<evidence type="ECO:0000256" key="5">
    <source>
        <dbReference type="ARBA" id="ARBA00022982"/>
    </source>
</evidence>
<comment type="caution">
    <text evidence="8">The sequence shown here is derived from an EMBL/GenBank/DDBJ whole genome shotgun (WGS) entry which is preliminary data.</text>
</comment>